<comment type="catalytic activity">
    <reaction evidence="2">
        <text>IMP + diphosphate = hypoxanthine + 5-phospho-alpha-D-ribose 1-diphosphate</text>
        <dbReference type="Rhea" id="RHEA:17973"/>
        <dbReference type="ChEBI" id="CHEBI:17368"/>
        <dbReference type="ChEBI" id="CHEBI:33019"/>
        <dbReference type="ChEBI" id="CHEBI:58017"/>
        <dbReference type="ChEBI" id="CHEBI:58053"/>
        <dbReference type="EC" id="2.4.2.8"/>
    </reaction>
    <physiologicalReaction direction="right-to-left" evidence="2">
        <dbReference type="Rhea" id="RHEA:17975"/>
    </physiologicalReaction>
</comment>
<dbReference type="PANTHER" id="PTHR43340">
    <property type="entry name" value="HYPOXANTHINE-GUANINE PHOSPHORIBOSYLTRANSFERASE"/>
    <property type="match status" value="1"/>
</dbReference>
<dbReference type="EMBL" id="DRLF01000197">
    <property type="protein sequence ID" value="HEC06295.1"/>
    <property type="molecule type" value="Genomic_DNA"/>
</dbReference>
<dbReference type="InterPro" id="IPR050408">
    <property type="entry name" value="HGPRT"/>
</dbReference>
<dbReference type="Gene3D" id="3.40.50.2020">
    <property type="match status" value="1"/>
</dbReference>
<proteinExistence type="predicted"/>
<evidence type="ECO:0000313" key="4">
    <source>
        <dbReference type="EMBL" id="HEC06295.1"/>
    </source>
</evidence>
<reference evidence="4" key="1">
    <citation type="journal article" date="2020" name="mSystems">
        <title>Genome- and Community-Level Interaction Insights into Carbon Utilization and Element Cycling Functions of Hydrothermarchaeota in Hydrothermal Sediment.</title>
        <authorList>
            <person name="Zhou Z."/>
            <person name="Liu Y."/>
            <person name="Xu W."/>
            <person name="Pan J."/>
            <person name="Luo Z.H."/>
            <person name="Li M."/>
        </authorList>
    </citation>
    <scope>NUCLEOTIDE SEQUENCE [LARGE SCALE GENOMIC DNA]</scope>
    <source>
        <strain evidence="4">HyVt-458</strain>
    </source>
</reference>
<comment type="catalytic activity">
    <reaction evidence="1">
        <text>GMP + diphosphate = guanine + 5-phospho-alpha-D-ribose 1-diphosphate</text>
        <dbReference type="Rhea" id="RHEA:25424"/>
        <dbReference type="ChEBI" id="CHEBI:16235"/>
        <dbReference type="ChEBI" id="CHEBI:33019"/>
        <dbReference type="ChEBI" id="CHEBI:58017"/>
        <dbReference type="ChEBI" id="CHEBI:58115"/>
        <dbReference type="EC" id="2.4.2.8"/>
    </reaction>
    <physiologicalReaction direction="right-to-left" evidence="1">
        <dbReference type="Rhea" id="RHEA:25426"/>
    </physiologicalReaction>
</comment>
<comment type="caution">
    <text evidence="4">The sequence shown here is derived from an EMBL/GenBank/DDBJ whole genome shotgun (WGS) entry which is preliminary data.</text>
</comment>
<gene>
    <name evidence="4" type="ORF">ENJ12_05565</name>
</gene>
<dbReference type="GO" id="GO:0032263">
    <property type="term" value="P:GMP salvage"/>
    <property type="evidence" value="ECO:0007669"/>
    <property type="project" value="TreeGrafter"/>
</dbReference>
<dbReference type="InterPro" id="IPR000836">
    <property type="entry name" value="PRTase_dom"/>
</dbReference>
<dbReference type="AlphaFoldDB" id="A0A831RWY7"/>
<protein>
    <submittedName>
        <fullName evidence="4">Hypoxanthine-guanine phosphoribosyltransferase</fullName>
        <ecNumber evidence="4">2.4.2.8</ecNumber>
    </submittedName>
</protein>
<feature type="non-terminal residue" evidence="4">
    <location>
        <position position="163"/>
    </location>
</feature>
<dbReference type="GO" id="GO:0000287">
    <property type="term" value="F:magnesium ion binding"/>
    <property type="evidence" value="ECO:0007669"/>
    <property type="project" value="TreeGrafter"/>
</dbReference>
<evidence type="ECO:0000256" key="1">
    <source>
        <dbReference type="ARBA" id="ARBA00048811"/>
    </source>
</evidence>
<dbReference type="NCBIfam" id="NF006605">
    <property type="entry name" value="PRK09162.1"/>
    <property type="match status" value="1"/>
</dbReference>
<evidence type="ECO:0000256" key="2">
    <source>
        <dbReference type="ARBA" id="ARBA00049402"/>
    </source>
</evidence>
<dbReference type="GO" id="GO:0046100">
    <property type="term" value="P:hypoxanthine metabolic process"/>
    <property type="evidence" value="ECO:0007669"/>
    <property type="project" value="TreeGrafter"/>
</dbReference>
<name>A0A831RWY7_9GAMM</name>
<feature type="domain" description="Phosphoribosyltransferase" evidence="3">
    <location>
        <begin position="19"/>
        <end position="155"/>
    </location>
</feature>
<dbReference type="Proteomes" id="UP000886339">
    <property type="component" value="Unassembled WGS sequence"/>
</dbReference>
<dbReference type="GO" id="GO:0004422">
    <property type="term" value="F:hypoxanthine phosphoribosyltransferase activity"/>
    <property type="evidence" value="ECO:0007669"/>
    <property type="project" value="TreeGrafter"/>
</dbReference>
<dbReference type="CDD" id="cd06223">
    <property type="entry name" value="PRTases_typeI"/>
    <property type="match status" value="1"/>
</dbReference>
<dbReference type="GO" id="GO:0032264">
    <property type="term" value="P:IMP salvage"/>
    <property type="evidence" value="ECO:0007669"/>
    <property type="project" value="TreeGrafter"/>
</dbReference>
<keyword evidence="4" id="KW-0808">Transferase</keyword>
<dbReference type="GO" id="GO:0005829">
    <property type="term" value="C:cytosol"/>
    <property type="evidence" value="ECO:0007669"/>
    <property type="project" value="TreeGrafter"/>
</dbReference>
<dbReference type="SUPFAM" id="SSF53271">
    <property type="entry name" value="PRTase-like"/>
    <property type="match status" value="1"/>
</dbReference>
<dbReference type="Pfam" id="PF00156">
    <property type="entry name" value="Pribosyltran"/>
    <property type="match status" value="1"/>
</dbReference>
<dbReference type="PANTHER" id="PTHR43340:SF1">
    <property type="entry name" value="HYPOXANTHINE PHOSPHORIBOSYLTRANSFERASE"/>
    <property type="match status" value="1"/>
</dbReference>
<dbReference type="InterPro" id="IPR029057">
    <property type="entry name" value="PRTase-like"/>
</dbReference>
<sequence>MKETSDMQEVKDHARLLYSTEEVESALDRMAGELAAKVSHSNPILLAVMNGGLIPLGMLLPRLDFPLRVDYLHATRYRERTYGTDLQWKKTPEYSLAGETVVVVDDILDEGYTLKAIVDYCKEQGAAQVISVVLVQKIHRRGNDMAADIVGLTTPDEYLFGYG</sequence>
<accession>A0A831RWY7</accession>
<dbReference type="GO" id="GO:0006178">
    <property type="term" value="P:guanine salvage"/>
    <property type="evidence" value="ECO:0007669"/>
    <property type="project" value="TreeGrafter"/>
</dbReference>
<organism evidence="4">
    <name type="scientific">Thiolapillus brandeum</name>
    <dbReference type="NCBI Taxonomy" id="1076588"/>
    <lineage>
        <taxon>Bacteria</taxon>
        <taxon>Pseudomonadati</taxon>
        <taxon>Pseudomonadota</taxon>
        <taxon>Gammaproteobacteria</taxon>
        <taxon>Chromatiales</taxon>
        <taxon>Sedimenticolaceae</taxon>
        <taxon>Thiolapillus</taxon>
    </lineage>
</organism>
<evidence type="ECO:0000259" key="3">
    <source>
        <dbReference type="Pfam" id="PF00156"/>
    </source>
</evidence>
<dbReference type="EC" id="2.4.2.8" evidence="4"/>
<keyword evidence="4" id="KW-0328">Glycosyltransferase</keyword>